<organism evidence="2 3">
    <name type="scientific">Rariglobus hedericola</name>
    <dbReference type="NCBI Taxonomy" id="2597822"/>
    <lineage>
        <taxon>Bacteria</taxon>
        <taxon>Pseudomonadati</taxon>
        <taxon>Verrucomicrobiota</taxon>
        <taxon>Opitutia</taxon>
        <taxon>Opitutales</taxon>
        <taxon>Opitutaceae</taxon>
        <taxon>Rariglobus</taxon>
    </lineage>
</organism>
<evidence type="ECO:0000313" key="2">
    <source>
        <dbReference type="EMBL" id="TSJ77476.1"/>
    </source>
</evidence>
<proteinExistence type="predicted"/>
<dbReference type="AlphaFoldDB" id="A0A556QLG6"/>
<dbReference type="EMBL" id="VMBG01000002">
    <property type="protein sequence ID" value="TSJ77476.1"/>
    <property type="molecule type" value="Genomic_DNA"/>
</dbReference>
<dbReference type="RefSeq" id="WP_144353891.1">
    <property type="nucleotide sequence ID" value="NZ_CBCRVV010000008.1"/>
</dbReference>
<feature type="signal peptide" evidence="1">
    <location>
        <begin position="1"/>
        <end position="21"/>
    </location>
</feature>
<name>A0A556QLG6_9BACT</name>
<protein>
    <submittedName>
        <fullName evidence="2">Uncharacterized protein</fullName>
    </submittedName>
</protein>
<accession>A0A556QLG6</accession>
<gene>
    <name evidence="2" type="ORF">FPL22_15425</name>
</gene>
<evidence type="ECO:0000313" key="3">
    <source>
        <dbReference type="Proteomes" id="UP000315648"/>
    </source>
</evidence>
<comment type="caution">
    <text evidence="2">The sequence shown here is derived from an EMBL/GenBank/DDBJ whole genome shotgun (WGS) entry which is preliminary data.</text>
</comment>
<sequence>MKYFGPLIVPMLLTAALSARQEVLFVGNSFTHGHENPVMVYNKANITDANASGYGGVPGIFKKLTDQAGLDYGVTIEAVSSQTFSYHLANRATIIADPKWNVVVLQENSTRPLPSNKGGEPALFLSGGDGLQDLILSANPDARVLLYETWASPTSADGNGYAGNLQAMQNDLHDAYYRLYYRSKRTSGKIDFTGMVRVGDAFLRAVDGGYADPNADDGFMPGTFYLWSTGDHRHAGKYGSYLSAVLFYAKITGLDPRDIGAGTGTAAADLGISATHAAQIHLVAYETQNLPEPEPPAPLLPAINRLLSGVSPYNWNNASNWTAGALTTEHGVLIDASSPASSIVANSTQGSPTSSVKNLSFDIGGATKAVQANATVTTTRILNLTGGTDALGGTSLLHLSNATTGTVNIGTNPGWGKLVITPSADGDIVVENAAATLVLGSTSEISGAISLGKRGVGSLVFIGANTFGTGAANLLDIFEGSVVANTAISGANSATGAAGVRVRSAAILSGVGQITPGSAKRVSIDAGGSIAPGPGLGTLTINGAATTGSVLGLASGARLNIELNTAGASDFQSDKISVLNAATGDVVFSGASVDFSDLSAGRLPAGDYVLFTASSGAAYAGLSVDGSGRILSGLTIDSGLDAYNAGLWVVGGSIVARLSPKPYTLWRNRWFTPTEQQNSAVSGDLAVIMGDGISNLMKYAQGLEPKTVAAAFSPLEAGASVIDGHMHLAISYHEALEATDLDYVIEVSSDLNAWYSGSRYTMETSRTNTGDGLTRIVSAIVVRPEHRFARLRITRR</sequence>
<dbReference type="SUPFAM" id="SSF52266">
    <property type="entry name" value="SGNH hydrolase"/>
    <property type="match status" value="1"/>
</dbReference>
<dbReference type="GO" id="GO:0016788">
    <property type="term" value="F:hydrolase activity, acting on ester bonds"/>
    <property type="evidence" value="ECO:0007669"/>
    <property type="project" value="UniProtKB-ARBA"/>
</dbReference>
<dbReference type="Proteomes" id="UP000315648">
    <property type="component" value="Unassembled WGS sequence"/>
</dbReference>
<dbReference type="Gene3D" id="3.40.50.1110">
    <property type="entry name" value="SGNH hydrolase"/>
    <property type="match status" value="1"/>
</dbReference>
<evidence type="ECO:0000256" key="1">
    <source>
        <dbReference type="SAM" id="SignalP"/>
    </source>
</evidence>
<dbReference type="InterPro" id="IPR036514">
    <property type="entry name" value="SGNH_hydro_sf"/>
</dbReference>
<keyword evidence="3" id="KW-1185">Reference proteome</keyword>
<reference evidence="2 3" key="1">
    <citation type="submission" date="2019-07" db="EMBL/GenBank/DDBJ databases">
        <title>Description of 53C-WASEF.</title>
        <authorList>
            <person name="Pitt A."/>
            <person name="Hahn M.W."/>
        </authorList>
    </citation>
    <scope>NUCLEOTIDE SEQUENCE [LARGE SCALE GENOMIC DNA]</scope>
    <source>
        <strain evidence="2 3">53C-WASEF</strain>
    </source>
</reference>
<feature type="chain" id="PRO_5022197642" evidence="1">
    <location>
        <begin position="22"/>
        <end position="796"/>
    </location>
</feature>
<dbReference type="OrthoDB" id="182238at2"/>
<keyword evidence="1" id="KW-0732">Signal</keyword>